<accession>A0A7I8VK29</accession>
<dbReference type="PANTHER" id="PTHR22702:SF1">
    <property type="entry name" value="PROTEASE-ASSOCIATED DOMAIN-CONTAINING PROTEIN 1"/>
    <property type="match status" value="1"/>
</dbReference>
<dbReference type="OrthoDB" id="206201at2759"/>
<evidence type="ECO:0000256" key="2">
    <source>
        <dbReference type="ARBA" id="ARBA00023180"/>
    </source>
</evidence>
<dbReference type="AlphaFoldDB" id="A0A7I8VK29"/>
<dbReference type="Proteomes" id="UP000549394">
    <property type="component" value="Unassembled WGS sequence"/>
</dbReference>
<sequence>MIDTGGDLHLESVSTGDTSAGTVNYYFELTDPPEIGYMYKIRQARDFGASLNETLLNVELIPSNPIHGCSKLENVRYVKKNIALVERGGCSFLSKTINAEMAGAVAVIIMDNDHSNYDRFIDMIQDETNRRTMLPAYFLLGKDGIIIRRTLEQKHLHGALINIPLNLSLVPLHKRRLPPWTIW</sequence>
<comment type="caution">
    <text evidence="4">The sequence shown here is derived from an EMBL/GenBank/DDBJ whole genome shotgun (WGS) entry which is preliminary data.</text>
</comment>
<proteinExistence type="predicted"/>
<dbReference type="InterPro" id="IPR003137">
    <property type="entry name" value="PA_domain"/>
</dbReference>
<dbReference type="PANTHER" id="PTHR22702">
    <property type="entry name" value="PROTEASE-ASSOCIATED DOMAIN-CONTAINING PROTEIN"/>
    <property type="match status" value="1"/>
</dbReference>
<keyword evidence="2" id="KW-0325">Glycoprotein</keyword>
<gene>
    <name evidence="4" type="ORF">DGYR_LOCUS5183</name>
</gene>
<evidence type="ECO:0000259" key="3">
    <source>
        <dbReference type="Pfam" id="PF02225"/>
    </source>
</evidence>
<protein>
    <submittedName>
        <fullName evidence="4">DgyrCDS5456</fullName>
    </submittedName>
</protein>
<keyword evidence="1" id="KW-0732">Signal</keyword>
<dbReference type="EMBL" id="CAJFCJ010000006">
    <property type="protein sequence ID" value="CAD5116577.1"/>
    <property type="molecule type" value="Genomic_DNA"/>
</dbReference>
<dbReference type="Pfam" id="PF02225">
    <property type="entry name" value="PA"/>
    <property type="match status" value="1"/>
</dbReference>
<dbReference type="InterPro" id="IPR046450">
    <property type="entry name" value="PA_dom_sf"/>
</dbReference>
<feature type="domain" description="PA" evidence="3">
    <location>
        <begin position="65"/>
        <end position="144"/>
    </location>
</feature>
<name>A0A7I8VK29_9ANNE</name>
<evidence type="ECO:0000313" key="5">
    <source>
        <dbReference type="Proteomes" id="UP000549394"/>
    </source>
</evidence>
<evidence type="ECO:0000256" key="1">
    <source>
        <dbReference type="ARBA" id="ARBA00022729"/>
    </source>
</evidence>
<keyword evidence="5" id="KW-1185">Reference proteome</keyword>
<dbReference type="Gene3D" id="3.50.30.30">
    <property type="match status" value="1"/>
</dbReference>
<reference evidence="4 5" key="1">
    <citation type="submission" date="2020-08" db="EMBL/GenBank/DDBJ databases">
        <authorList>
            <person name="Hejnol A."/>
        </authorList>
    </citation>
    <scope>NUCLEOTIDE SEQUENCE [LARGE SCALE GENOMIC DNA]</scope>
</reference>
<dbReference type="SUPFAM" id="SSF52025">
    <property type="entry name" value="PA domain"/>
    <property type="match status" value="1"/>
</dbReference>
<organism evidence="4 5">
    <name type="scientific">Dimorphilus gyrociliatus</name>
    <dbReference type="NCBI Taxonomy" id="2664684"/>
    <lineage>
        <taxon>Eukaryota</taxon>
        <taxon>Metazoa</taxon>
        <taxon>Spiralia</taxon>
        <taxon>Lophotrochozoa</taxon>
        <taxon>Annelida</taxon>
        <taxon>Polychaeta</taxon>
        <taxon>Polychaeta incertae sedis</taxon>
        <taxon>Dinophilidae</taxon>
        <taxon>Dimorphilus</taxon>
    </lineage>
</organism>
<evidence type="ECO:0000313" key="4">
    <source>
        <dbReference type="EMBL" id="CAD5116577.1"/>
    </source>
</evidence>